<name>A0ABU8GY21_9SPHN</name>
<keyword evidence="4" id="KW-0798">TonB box</keyword>
<keyword evidence="3" id="KW-0998">Cell outer membrane</keyword>
<dbReference type="RefSeq" id="WP_336544303.1">
    <property type="nucleotide sequence ID" value="NZ_JBBBDM010000001.1"/>
</dbReference>
<evidence type="ECO:0000259" key="6">
    <source>
        <dbReference type="Pfam" id="PF00593"/>
    </source>
</evidence>
<comment type="subcellular location">
    <subcellularLocation>
        <location evidence="1 4">Cell outer membrane</location>
    </subcellularLocation>
</comment>
<dbReference type="NCBIfam" id="TIGR01782">
    <property type="entry name" value="TonB-Xanth-Caul"/>
    <property type="match status" value="1"/>
</dbReference>
<evidence type="ECO:0000256" key="4">
    <source>
        <dbReference type="RuleBase" id="RU003357"/>
    </source>
</evidence>
<dbReference type="PANTHER" id="PTHR40980">
    <property type="entry name" value="PLUG DOMAIN-CONTAINING PROTEIN"/>
    <property type="match status" value="1"/>
</dbReference>
<dbReference type="InterPro" id="IPR010104">
    <property type="entry name" value="TonB_rcpt_bac"/>
</dbReference>
<feature type="chain" id="PRO_5047338746" evidence="5">
    <location>
        <begin position="26"/>
        <end position="941"/>
    </location>
</feature>
<feature type="domain" description="TonB-dependent receptor plug" evidence="7">
    <location>
        <begin position="56"/>
        <end position="174"/>
    </location>
</feature>
<dbReference type="InterPro" id="IPR036942">
    <property type="entry name" value="Beta-barrel_TonB_sf"/>
</dbReference>
<dbReference type="Gene3D" id="2.170.130.10">
    <property type="entry name" value="TonB-dependent receptor, plug domain"/>
    <property type="match status" value="1"/>
</dbReference>
<dbReference type="Pfam" id="PF07715">
    <property type="entry name" value="Plug"/>
    <property type="match status" value="1"/>
</dbReference>
<dbReference type="InterPro" id="IPR037066">
    <property type="entry name" value="Plug_dom_sf"/>
</dbReference>
<keyword evidence="2 4" id="KW-0472">Membrane</keyword>
<keyword evidence="8" id="KW-0675">Receptor</keyword>
<protein>
    <submittedName>
        <fullName evidence="8">TonB-dependent receptor</fullName>
    </submittedName>
</protein>
<dbReference type="InterPro" id="IPR012910">
    <property type="entry name" value="Plug_dom"/>
</dbReference>
<evidence type="ECO:0000259" key="7">
    <source>
        <dbReference type="Pfam" id="PF07715"/>
    </source>
</evidence>
<dbReference type="SUPFAM" id="SSF56935">
    <property type="entry name" value="Porins"/>
    <property type="match status" value="1"/>
</dbReference>
<dbReference type="Gene3D" id="2.40.170.20">
    <property type="entry name" value="TonB-dependent receptor, beta-barrel domain"/>
    <property type="match status" value="1"/>
</dbReference>
<dbReference type="PANTHER" id="PTHR40980:SF4">
    <property type="entry name" value="TONB-DEPENDENT RECEPTOR-LIKE BETA-BARREL DOMAIN-CONTAINING PROTEIN"/>
    <property type="match status" value="1"/>
</dbReference>
<evidence type="ECO:0000256" key="3">
    <source>
        <dbReference type="ARBA" id="ARBA00023237"/>
    </source>
</evidence>
<feature type="domain" description="TonB-dependent receptor-like beta-barrel" evidence="6">
    <location>
        <begin position="424"/>
        <end position="902"/>
    </location>
</feature>
<organism evidence="8 9">
    <name type="scientific">Sphingomonas kyungheensis</name>
    <dbReference type="NCBI Taxonomy" id="1069987"/>
    <lineage>
        <taxon>Bacteria</taxon>
        <taxon>Pseudomonadati</taxon>
        <taxon>Pseudomonadota</taxon>
        <taxon>Alphaproteobacteria</taxon>
        <taxon>Sphingomonadales</taxon>
        <taxon>Sphingomonadaceae</taxon>
        <taxon>Sphingomonas</taxon>
    </lineage>
</organism>
<accession>A0ABU8GY21</accession>
<evidence type="ECO:0000256" key="1">
    <source>
        <dbReference type="ARBA" id="ARBA00004442"/>
    </source>
</evidence>
<keyword evidence="5" id="KW-0732">Signal</keyword>
<sequence>MHIHQAAWRLLLSTSLLAAASAAQAQQATPSDETAEPADIIVTGIRRANAAAIERKRDADNIVDVISATDVRALPDATIVEALRRIPGLSVLPATDNEHPRDEAATPVLRGLGPSYNSVTIDGLTIASPGTPNGTLGSITRGVRLDILPSSMVSEIQVVKTFTADLDPNATGGAINLITRSAFENGGKPFITAEGSLGHASDNGKPRDQRDPGYRLIATASTTFGPAKQFGLTLSANYQTLASFTETHMTTDTVHYGFYSDAGALLAGNALGNGYAVPQQDKYWYVMNQRDRFGITGKLEAHVAADVDAFVTGGYYVFRDNMERNEIIIDPRNRNRVFNQTATSGSYPGGDVEVGYANQITTARTRLVQAGVSWRPAAHQLLSWRASLSNATYREPIFMVKYATNLSRQVAVATTTTGNGPTVNATKDYAFTYDTSGFDQRFPIAEAAYTNLANYSLLYWRPASDYVRAAGNRIVTTRLDYKVNQGRGDRGLGAAVGLAYTDDRPRFDIGRTEYQPNATAPALKMADVLGPSNAVMPYLGYTLFAIDPVRARAQVEAAPRTAYNATDQLAFSNQDDFTHRETLFGAYGLASYRGEQLNLQVGLRYDDTTQTTVGRQRAYDKARAAYVYADRTTGSSYRYLLPSTVLTFHATPLLDLRAGASRTLGRPPYDAYAARTSISFASPNDVGQANAVDVKVTIGAPDIRPRVSNNLDLAADVRLTPFGGMASLAAFDKRISNEIFTLTSIAPFTFDGTTYANASISTPANAAAAHIRGLEGSLILNTLRPVAGFLSGFGLSANAALLNGRMTVPYSVTTKTGSVTTTTVVSRSLDRLVGQPDRALNITGFYNAGGFELRAAWNRQGKALRTIISNISWQDLYWAPRSQVDLSATYRMASGVSLIGQIGNVTHHRITSLTGPGRTLLKDSYSVPTTFWLGLRVTPRF</sequence>
<evidence type="ECO:0000313" key="9">
    <source>
        <dbReference type="Proteomes" id="UP001367771"/>
    </source>
</evidence>
<dbReference type="InterPro" id="IPR000531">
    <property type="entry name" value="Beta-barrel_TonB"/>
</dbReference>
<reference evidence="8 9" key="1">
    <citation type="journal article" date="2013" name="Int. J. Syst. Evol. Microbiol.">
        <title>Sphingomonas kyungheensis sp. nov., a bacterium with ginsenoside-converting activity isolated from soil of a ginseng field.</title>
        <authorList>
            <person name="Son H.M."/>
            <person name="Yang J.E."/>
            <person name="Park Y."/>
            <person name="Han C.K."/>
            <person name="Kim S.G."/>
            <person name="Kook M."/>
            <person name="Yi T.H."/>
        </authorList>
    </citation>
    <scope>NUCLEOTIDE SEQUENCE [LARGE SCALE GENOMIC DNA]</scope>
    <source>
        <strain evidence="8 9">LMG 26582</strain>
    </source>
</reference>
<evidence type="ECO:0000256" key="2">
    <source>
        <dbReference type="ARBA" id="ARBA00023136"/>
    </source>
</evidence>
<evidence type="ECO:0000313" key="8">
    <source>
        <dbReference type="EMBL" id="MEI5685763.1"/>
    </source>
</evidence>
<evidence type="ECO:0000256" key="5">
    <source>
        <dbReference type="SAM" id="SignalP"/>
    </source>
</evidence>
<dbReference type="EMBL" id="JBBBDM010000001">
    <property type="protein sequence ID" value="MEI5685763.1"/>
    <property type="molecule type" value="Genomic_DNA"/>
</dbReference>
<dbReference type="Pfam" id="PF00593">
    <property type="entry name" value="TonB_dep_Rec_b-barrel"/>
    <property type="match status" value="1"/>
</dbReference>
<gene>
    <name evidence="8" type="ORF">V8201_01585</name>
</gene>
<comment type="caution">
    <text evidence="8">The sequence shown here is derived from an EMBL/GenBank/DDBJ whole genome shotgun (WGS) entry which is preliminary data.</text>
</comment>
<feature type="signal peptide" evidence="5">
    <location>
        <begin position="1"/>
        <end position="25"/>
    </location>
</feature>
<dbReference type="Proteomes" id="UP001367771">
    <property type="component" value="Unassembled WGS sequence"/>
</dbReference>
<keyword evidence="9" id="KW-1185">Reference proteome</keyword>
<proteinExistence type="inferred from homology"/>
<comment type="similarity">
    <text evidence="4">Belongs to the TonB-dependent receptor family.</text>
</comment>